<dbReference type="EMBL" id="DNAN01000500">
    <property type="protein sequence ID" value="HAW76867.1"/>
    <property type="molecule type" value="Genomic_DNA"/>
</dbReference>
<comment type="caution">
    <text evidence="10">The sequence shown here is derived from an EMBL/GenBank/DDBJ whole genome shotgun (WGS) entry which is preliminary data.</text>
</comment>
<organism evidence="10 11">
    <name type="scientific">Alteromonas australica</name>
    <dbReference type="NCBI Taxonomy" id="589873"/>
    <lineage>
        <taxon>Bacteria</taxon>
        <taxon>Pseudomonadati</taxon>
        <taxon>Pseudomonadota</taxon>
        <taxon>Gammaproteobacteria</taxon>
        <taxon>Alteromonadales</taxon>
        <taxon>Alteromonadaceae</taxon>
        <taxon>Alteromonas/Salinimonas group</taxon>
        <taxon>Alteromonas</taxon>
    </lineage>
</organism>
<dbReference type="InterPro" id="IPR043502">
    <property type="entry name" value="DNA/RNA_pol_sf"/>
</dbReference>
<dbReference type="InterPro" id="IPR036397">
    <property type="entry name" value="RNaseH_sf"/>
</dbReference>
<dbReference type="AlphaFoldDB" id="A0A350P6F0"/>
<dbReference type="SUPFAM" id="SSF56672">
    <property type="entry name" value="DNA/RNA polymerases"/>
    <property type="match status" value="1"/>
</dbReference>
<reference evidence="10 11" key="1">
    <citation type="journal article" date="2018" name="Nat. Biotechnol.">
        <title>A standardized bacterial taxonomy based on genome phylogeny substantially revises the tree of life.</title>
        <authorList>
            <person name="Parks D.H."/>
            <person name="Chuvochina M."/>
            <person name="Waite D.W."/>
            <person name="Rinke C."/>
            <person name="Skarshewski A."/>
            <person name="Chaumeil P.A."/>
            <person name="Hugenholtz P."/>
        </authorList>
    </citation>
    <scope>NUCLEOTIDE SEQUENCE [LARGE SCALE GENOMIC DNA]</scope>
    <source>
        <strain evidence="10">UBA11978</strain>
    </source>
</reference>
<feature type="non-terminal residue" evidence="10">
    <location>
        <position position="1"/>
    </location>
</feature>
<dbReference type="GO" id="GO:0003677">
    <property type="term" value="F:DNA binding"/>
    <property type="evidence" value="ECO:0007669"/>
    <property type="project" value="UniProtKB-KW"/>
</dbReference>
<keyword evidence="4" id="KW-0548">Nucleotidyltransferase</keyword>
<evidence type="ECO:0000256" key="1">
    <source>
        <dbReference type="ARBA" id="ARBA00005755"/>
    </source>
</evidence>
<evidence type="ECO:0000313" key="11">
    <source>
        <dbReference type="Proteomes" id="UP000263517"/>
    </source>
</evidence>
<evidence type="ECO:0000256" key="6">
    <source>
        <dbReference type="ARBA" id="ARBA00022932"/>
    </source>
</evidence>
<keyword evidence="3" id="KW-0808">Transferase</keyword>
<name>A0A350P6F0_9ALTE</name>
<evidence type="ECO:0000256" key="3">
    <source>
        <dbReference type="ARBA" id="ARBA00022679"/>
    </source>
</evidence>
<comment type="similarity">
    <text evidence="1">Belongs to the DNA polymerase type-B family.</text>
</comment>
<dbReference type="SUPFAM" id="SSF53098">
    <property type="entry name" value="Ribonuclease H-like"/>
    <property type="match status" value="1"/>
</dbReference>
<dbReference type="GO" id="GO:0000166">
    <property type="term" value="F:nucleotide binding"/>
    <property type="evidence" value="ECO:0007669"/>
    <property type="project" value="InterPro"/>
</dbReference>
<comment type="catalytic activity">
    <reaction evidence="8">
        <text>DNA(n) + a 2'-deoxyribonucleoside 5'-triphosphate = DNA(n+1) + diphosphate</text>
        <dbReference type="Rhea" id="RHEA:22508"/>
        <dbReference type="Rhea" id="RHEA-COMP:17339"/>
        <dbReference type="Rhea" id="RHEA-COMP:17340"/>
        <dbReference type="ChEBI" id="CHEBI:33019"/>
        <dbReference type="ChEBI" id="CHEBI:61560"/>
        <dbReference type="ChEBI" id="CHEBI:173112"/>
        <dbReference type="EC" id="2.7.7.7"/>
    </reaction>
</comment>
<keyword evidence="5" id="KW-0235">DNA replication</keyword>
<evidence type="ECO:0000256" key="8">
    <source>
        <dbReference type="ARBA" id="ARBA00049244"/>
    </source>
</evidence>
<accession>A0A350P6F0</accession>
<dbReference type="PANTHER" id="PTHR48144:SF2">
    <property type="entry name" value="DNA-DIRECTED DNA POLYMERASE"/>
    <property type="match status" value="1"/>
</dbReference>
<gene>
    <name evidence="10" type="ORF">DCW74_14180</name>
</gene>
<protein>
    <recommendedName>
        <fullName evidence="2">DNA-directed DNA polymerase</fullName>
        <ecNumber evidence="2">2.7.7.7</ecNumber>
    </recommendedName>
</protein>
<proteinExistence type="inferred from homology"/>
<dbReference type="Gene3D" id="3.30.420.10">
    <property type="entry name" value="Ribonuclease H-like superfamily/Ribonuclease H"/>
    <property type="match status" value="1"/>
</dbReference>
<dbReference type="PANTHER" id="PTHR48144">
    <property type="entry name" value="DNA-DIRECTED DNA POLYMERASE"/>
    <property type="match status" value="1"/>
</dbReference>
<dbReference type="EC" id="2.7.7.7" evidence="2"/>
<evidence type="ECO:0000259" key="9">
    <source>
        <dbReference type="Pfam" id="PF03175"/>
    </source>
</evidence>
<evidence type="ECO:0000256" key="4">
    <source>
        <dbReference type="ARBA" id="ARBA00022695"/>
    </source>
</evidence>
<evidence type="ECO:0000256" key="7">
    <source>
        <dbReference type="ARBA" id="ARBA00023125"/>
    </source>
</evidence>
<feature type="domain" description="DNA-directed DNA polymerase family B mitochondria/virus" evidence="9">
    <location>
        <begin position="52"/>
        <end position="491"/>
    </location>
</feature>
<dbReference type="InterPro" id="IPR006172">
    <property type="entry name" value="DNA-dir_DNA_pol_B"/>
</dbReference>
<evidence type="ECO:0000313" key="10">
    <source>
        <dbReference type="EMBL" id="HAW76867.1"/>
    </source>
</evidence>
<dbReference type="GO" id="GO:0006260">
    <property type="term" value="P:DNA replication"/>
    <property type="evidence" value="ECO:0007669"/>
    <property type="project" value="UniProtKB-KW"/>
</dbReference>
<dbReference type="Proteomes" id="UP000263517">
    <property type="component" value="Unassembled WGS sequence"/>
</dbReference>
<dbReference type="InterPro" id="IPR004868">
    <property type="entry name" value="DNA-dir_DNA_pol_B_mt/vir"/>
</dbReference>
<dbReference type="PRINTS" id="PR00106">
    <property type="entry name" value="DNAPOLB"/>
</dbReference>
<keyword evidence="6" id="KW-0239">DNA-directed DNA polymerase</keyword>
<dbReference type="GO" id="GO:0003887">
    <property type="term" value="F:DNA-directed DNA polymerase activity"/>
    <property type="evidence" value="ECO:0007669"/>
    <property type="project" value="UniProtKB-KW"/>
</dbReference>
<dbReference type="InterPro" id="IPR012337">
    <property type="entry name" value="RNaseH-like_sf"/>
</dbReference>
<keyword evidence="7" id="KW-0238">DNA-binding</keyword>
<dbReference type="Pfam" id="PF03175">
    <property type="entry name" value="DNA_pol_B_2"/>
    <property type="match status" value="1"/>
</dbReference>
<evidence type="ECO:0000256" key="2">
    <source>
        <dbReference type="ARBA" id="ARBA00012417"/>
    </source>
</evidence>
<sequence length="684" mass="77406">CAQGQHAPYLVAWMVDGEEEVYSATGPGCAIELLEWVEFYYGEFPGNEERPQSEVTLIAHNVSYDLSFILEHLMPGSLQAIKKGSKFISASGTYRTCDLRFKDSYKIIPSKLQAFAQMFHLPDLPKEVMPYDIFTHDFINGDFLIDPNVIAEAYSSEMVDKMRPNIEQHGCICPHTGLWNMLTYATFYCKRDVKLLSEGWNRFRSMTLEFFDQDINGCETLTTASLAFKHLTKECLSGVYSVSGLVLEFIRAATFGGQTQAARNESMIIEGQPIYDMDKVSLYPAAMVHMKGIPRGPPVPFYDEIPSDSDYFFVEIEVTKVRGPAWDFPLVPLRKEGLNDWTNEIEGQKIIIGKQTLEDLLAWHDEFSYTVLRGYAFNCGFNTNLAPTIQKLYDRRAVLKKEKSPAQLIFKLIMNSSYGRTGLKPIDKMEYYLAPDKIHRFIANNYFRINEMNIMPNGDTRVSCSKAVSVHYNQQHIAACILETSKHLMRKVLLLQQRIGSPSAGLIFYTDTDSIHIAESAWKELEAIYHARNEELTGKALGQFHSDFELEDTFMNAADGNLIPTDLSLLADDIKSSSLYSSKLYICGKKAYLDVLQSTTHPGLVVYHFRLKGITEAAVVAKCNESYQGRIVQLYEQLCAGEAITFTLQGLFKTGKDSLIKTVSLDRKVQFKPARRIDLSLPSN</sequence>
<evidence type="ECO:0000256" key="5">
    <source>
        <dbReference type="ARBA" id="ARBA00022705"/>
    </source>
</evidence>